<dbReference type="Pfam" id="PF00528">
    <property type="entry name" value="BPD_transp_1"/>
    <property type="match status" value="1"/>
</dbReference>
<evidence type="ECO:0000256" key="5">
    <source>
        <dbReference type="ARBA" id="ARBA00022989"/>
    </source>
</evidence>
<feature type="transmembrane region" description="Helical" evidence="7">
    <location>
        <begin position="108"/>
        <end position="128"/>
    </location>
</feature>
<evidence type="ECO:0000256" key="4">
    <source>
        <dbReference type="ARBA" id="ARBA00022692"/>
    </source>
</evidence>
<evidence type="ECO:0000256" key="6">
    <source>
        <dbReference type="ARBA" id="ARBA00023136"/>
    </source>
</evidence>
<feature type="domain" description="ABC transmembrane type-1" evidence="8">
    <location>
        <begin position="73"/>
        <end position="278"/>
    </location>
</feature>
<gene>
    <name evidence="9" type="ORF">SAMN02745136_04492</name>
</gene>
<comment type="similarity">
    <text evidence="7">Belongs to the binding-protein-dependent transport system permease family.</text>
</comment>
<protein>
    <submittedName>
        <fullName evidence="9">Putative aldouronate transport system permease protein</fullName>
    </submittedName>
</protein>
<dbReference type="PANTHER" id="PTHR43744">
    <property type="entry name" value="ABC TRANSPORTER PERMEASE PROTEIN MG189-RELATED-RELATED"/>
    <property type="match status" value="1"/>
</dbReference>
<keyword evidence="6 7" id="KW-0472">Membrane</keyword>
<feature type="transmembrane region" description="Helical" evidence="7">
    <location>
        <begin position="12"/>
        <end position="33"/>
    </location>
</feature>
<keyword evidence="3" id="KW-1003">Cell membrane</keyword>
<dbReference type="PANTHER" id="PTHR43744:SF9">
    <property type="entry name" value="POLYGALACTURONAN_RHAMNOGALACTURONAN TRANSPORT SYSTEM PERMEASE PROTEIN YTCP"/>
    <property type="match status" value="1"/>
</dbReference>
<organism evidence="9 10">
    <name type="scientific">Anaerocolumna jejuensis DSM 15929</name>
    <dbReference type="NCBI Taxonomy" id="1121322"/>
    <lineage>
        <taxon>Bacteria</taxon>
        <taxon>Bacillati</taxon>
        <taxon>Bacillota</taxon>
        <taxon>Clostridia</taxon>
        <taxon>Lachnospirales</taxon>
        <taxon>Lachnospiraceae</taxon>
        <taxon>Anaerocolumna</taxon>
    </lineage>
</organism>
<keyword evidence="10" id="KW-1185">Reference proteome</keyword>
<evidence type="ECO:0000256" key="2">
    <source>
        <dbReference type="ARBA" id="ARBA00022448"/>
    </source>
</evidence>
<dbReference type="AlphaFoldDB" id="A0A1M6Z7J2"/>
<evidence type="ECO:0000313" key="10">
    <source>
        <dbReference type="Proteomes" id="UP000184386"/>
    </source>
</evidence>
<proteinExistence type="inferred from homology"/>
<keyword evidence="2 7" id="KW-0813">Transport</keyword>
<dbReference type="Proteomes" id="UP000184386">
    <property type="component" value="Unassembled WGS sequence"/>
</dbReference>
<accession>A0A1M6Z7J2</accession>
<evidence type="ECO:0000256" key="3">
    <source>
        <dbReference type="ARBA" id="ARBA00022475"/>
    </source>
</evidence>
<evidence type="ECO:0000256" key="1">
    <source>
        <dbReference type="ARBA" id="ARBA00004651"/>
    </source>
</evidence>
<comment type="subcellular location">
    <subcellularLocation>
        <location evidence="1 7">Cell membrane</location>
        <topology evidence="1 7">Multi-pass membrane protein</topology>
    </subcellularLocation>
</comment>
<feature type="transmembrane region" description="Helical" evidence="7">
    <location>
        <begin position="72"/>
        <end position="96"/>
    </location>
</feature>
<keyword evidence="4 7" id="KW-0812">Transmembrane</keyword>
<name>A0A1M6Z7J2_9FIRM</name>
<feature type="transmembrane region" description="Helical" evidence="7">
    <location>
        <begin position="259"/>
        <end position="278"/>
    </location>
</feature>
<dbReference type="OrthoDB" id="157184at2"/>
<evidence type="ECO:0000313" key="9">
    <source>
        <dbReference type="EMBL" id="SHL26390.1"/>
    </source>
</evidence>
<keyword evidence="5 7" id="KW-1133">Transmembrane helix</keyword>
<dbReference type="GO" id="GO:0005886">
    <property type="term" value="C:plasma membrane"/>
    <property type="evidence" value="ECO:0007669"/>
    <property type="project" value="UniProtKB-SubCell"/>
</dbReference>
<feature type="transmembrane region" description="Helical" evidence="7">
    <location>
        <begin position="140"/>
        <end position="162"/>
    </location>
</feature>
<evidence type="ECO:0000256" key="7">
    <source>
        <dbReference type="RuleBase" id="RU363032"/>
    </source>
</evidence>
<dbReference type="STRING" id="1121322.SAMN02745136_04492"/>
<dbReference type="EMBL" id="FRAC01000028">
    <property type="protein sequence ID" value="SHL26390.1"/>
    <property type="molecule type" value="Genomic_DNA"/>
</dbReference>
<dbReference type="RefSeq" id="WP_073279273.1">
    <property type="nucleotide sequence ID" value="NZ_FRAC01000028.1"/>
</dbReference>
<dbReference type="PROSITE" id="PS50928">
    <property type="entry name" value="ABC_TM1"/>
    <property type="match status" value="1"/>
</dbReference>
<dbReference type="InterPro" id="IPR000515">
    <property type="entry name" value="MetI-like"/>
</dbReference>
<feature type="transmembrane region" description="Helical" evidence="7">
    <location>
        <begin position="182"/>
        <end position="209"/>
    </location>
</feature>
<dbReference type="SUPFAM" id="SSF161098">
    <property type="entry name" value="MetI-like"/>
    <property type="match status" value="1"/>
</dbReference>
<dbReference type="InterPro" id="IPR035906">
    <property type="entry name" value="MetI-like_sf"/>
</dbReference>
<dbReference type="GO" id="GO:0055085">
    <property type="term" value="P:transmembrane transport"/>
    <property type="evidence" value="ECO:0007669"/>
    <property type="project" value="InterPro"/>
</dbReference>
<sequence>MKSKESTKTQIFCHSVLVAILIIAVIPFLLLFMSSITDESSLIANGYSFFPKDISLNAYRYIWGSKAEIFRAYGITILVTFTGTFLHLTLASLLAYPLSLDNLPGKKFFTFYIVFTMLFSGGLVPQYLMWTGIFHIKNTIFAYILPRFMLSAMNVIIIRSFFKANIPSALYEAARIDGASEFKVFLTVVLPLGKPILVSMGVFAGLNYWNDWTNGLYYVNEKGLYGIQNLINMMITDVQFLSSNSVGSALIAEIPATTVRMAIAFIAMIPILIIFPFLQKYFQKGMTVGAVKG</sequence>
<evidence type="ECO:0000259" key="8">
    <source>
        <dbReference type="PROSITE" id="PS50928"/>
    </source>
</evidence>
<dbReference type="Gene3D" id="1.10.3720.10">
    <property type="entry name" value="MetI-like"/>
    <property type="match status" value="1"/>
</dbReference>
<reference evidence="9 10" key="1">
    <citation type="submission" date="2016-11" db="EMBL/GenBank/DDBJ databases">
        <authorList>
            <person name="Jaros S."/>
            <person name="Januszkiewicz K."/>
            <person name="Wedrychowicz H."/>
        </authorList>
    </citation>
    <scope>NUCLEOTIDE SEQUENCE [LARGE SCALE GENOMIC DNA]</scope>
    <source>
        <strain evidence="9 10">DSM 15929</strain>
    </source>
</reference>
<dbReference type="CDD" id="cd06261">
    <property type="entry name" value="TM_PBP2"/>
    <property type="match status" value="1"/>
</dbReference>